<dbReference type="PANTHER" id="PTHR46124:SF2">
    <property type="entry name" value="D-AMINOACYL-TRNA DEACYLASE"/>
    <property type="match status" value="1"/>
</dbReference>
<feature type="binding site" evidence="1">
    <location>
        <position position="184"/>
    </location>
    <ligand>
        <name>a divalent metal cation</name>
        <dbReference type="ChEBI" id="CHEBI:60240"/>
        <label>1</label>
    </ligand>
</feature>
<dbReference type="EMBL" id="QVEV01000022">
    <property type="protein sequence ID" value="RGC14275.1"/>
    <property type="molecule type" value="Genomic_DNA"/>
</dbReference>
<feature type="binding site" evidence="1">
    <location>
        <position position="8"/>
    </location>
    <ligand>
        <name>a divalent metal cation</name>
        <dbReference type="ChEBI" id="CHEBI:60240"/>
        <label>1</label>
    </ligand>
</feature>
<dbReference type="InterPro" id="IPR001130">
    <property type="entry name" value="TatD-like"/>
</dbReference>
<evidence type="ECO:0000256" key="1">
    <source>
        <dbReference type="PIRSR" id="PIRSR005902-1"/>
    </source>
</evidence>
<gene>
    <name evidence="2" type="ORF">DXA38_13960</name>
</gene>
<dbReference type="InterPro" id="IPR032466">
    <property type="entry name" value="Metal_Hydrolase"/>
</dbReference>
<sequence length="243" mass="28223">MIIDAHMHMDTALTPKILRQQGITCIANAATPKEYEELKKLQSDNPAIWISAGIHPWKVEQVSWEEMLPFLKETRILGEIGLDSVWCKTDKALQYAVFEQQLSFAQEHRLPVILHLKGMEKEALELLRRYENRYLVHWYSCGSWLQEYIDMGCWFTIGPSLPFDETVQQVAAAVPLKRLLVETDGISACTWCEQREVLPDEHGAILKRSMAQISEMRNIPYHQLEQQMQKNCEAFLQNTLLYM</sequence>
<comment type="caution">
    <text evidence="2">The sequence shown here is derived from an EMBL/GenBank/DDBJ whole genome shotgun (WGS) entry which is preliminary data.</text>
</comment>
<dbReference type="PANTHER" id="PTHR46124">
    <property type="entry name" value="D-AMINOACYL-TRNA DEACYLASE"/>
    <property type="match status" value="1"/>
</dbReference>
<accession>A0A3E2VTI0</accession>
<keyword evidence="1" id="KW-0479">Metal-binding</keyword>
<dbReference type="Proteomes" id="UP000260025">
    <property type="component" value="Unassembled WGS sequence"/>
</dbReference>
<feature type="binding site" evidence="1">
    <location>
        <position position="6"/>
    </location>
    <ligand>
        <name>a divalent metal cation</name>
        <dbReference type="ChEBI" id="CHEBI:60240"/>
        <label>1</label>
    </ligand>
</feature>
<organism evidence="2 3">
    <name type="scientific">Clostridium innocuum</name>
    <dbReference type="NCBI Taxonomy" id="1522"/>
    <lineage>
        <taxon>Bacteria</taxon>
        <taxon>Bacillati</taxon>
        <taxon>Bacillota</taxon>
        <taxon>Clostridia</taxon>
        <taxon>Eubacteriales</taxon>
        <taxon>Clostridiaceae</taxon>
        <taxon>Clostridium</taxon>
    </lineage>
</organism>
<protein>
    <submittedName>
        <fullName evidence="2">Hydrolase TatD</fullName>
    </submittedName>
</protein>
<dbReference type="GO" id="GO:0016788">
    <property type="term" value="F:hydrolase activity, acting on ester bonds"/>
    <property type="evidence" value="ECO:0007669"/>
    <property type="project" value="InterPro"/>
</dbReference>
<dbReference type="GO" id="GO:0046872">
    <property type="term" value="F:metal ion binding"/>
    <property type="evidence" value="ECO:0007669"/>
    <property type="project" value="UniProtKB-KW"/>
</dbReference>
<name>A0A3E2VTI0_CLOIN</name>
<dbReference type="OrthoDB" id="9810005at2"/>
<proteinExistence type="predicted"/>
<feature type="binding site" evidence="1">
    <location>
        <position position="79"/>
    </location>
    <ligand>
        <name>a divalent metal cation</name>
        <dbReference type="ChEBI" id="CHEBI:60240"/>
        <label>1</label>
    </ligand>
</feature>
<feature type="binding site" evidence="1">
    <location>
        <position position="115"/>
    </location>
    <ligand>
        <name>a divalent metal cation</name>
        <dbReference type="ChEBI" id="CHEBI:60240"/>
        <label>2</label>
    </ligand>
</feature>
<dbReference type="RefSeq" id="WP_117443700.1">
    <property type="nucleotide sequence ID" value="NZ_JAJFEN010000036.1"/>
</dbReference>
<dbReference type="SUPFAM" id="SSF51556">
    <property type="entry name" value="Metallo-dependent hydrolases"/>
    <property type="match status" value="1"/>
</dbReference>
<dbReference type="Pfam" id="PF01026">
    <property type="entry name" value="TatD_DNase"/>
    <property type="match status" value="1"/>
</dbReference>
<dbReference type="AlphaFoldDB" id="A0A3E2VTI0"/>
<dbReference type="CDD" id="cd01310">
    <property type="entry name" value="TatD_DNAse"/>
    <property type="match status" value="1"/>
</dbReference>
<dbReference type="PIRSF" id="PIRSF005902">
    <property type="entry name" value="DNase_TatD"/>
    <property type="match status" value="1"/>
</dbReference>
<evidence type="ECO:0000313" key="2">
    <source>
        <dbReference type="EMBL" id="RGC14275.1"/>
    </source>
</evidence>
<keyword evidence="2" id="KW-0378">Hydrolase</keyword>
<dbReference type="Gene3D" id="3.20.20.140">
    <property type="entry name" value="Metal-dependent hydrolases"/>
    <property type="match status" value="1"/>
</dbReference>
<feature type="binding site" evidence="1">
    <location>
        <position position="137"/>
    </location>
    <ligand>
        <name>a divalent metal cation</name>
        <dbReference type="ChEBI" id="CHEBI:60240"/>
        <label>2</label>
    </ligand>
</feature>
<evidence type="ECO:0000313" key="3">
    <source>
        <dbReference type="Proteomes" id="UP000260025"/>
    </source>
</evidence>
<reference evidence="2 3" key="1">
    <citation type="submission" date="2018-08" db="EMBL/GenBank/DDBJ databases">
        <title>A genome reference for cultivated species of the human gut microbiota.</title>
        <authorList>
            <person name="Zou Y."/>
            <person name="Xue W."/>
            <person name="Luo G."/>
        </authorList>
    </citation>
    <scope>NUCLEOTIDE SEQUENCE [LARGE SCALE GENOMIC DNA]</scope>
    <source>
        <strain evidence="2 3">OF01-2LB</strain>
    </source>
</reference>